<organism evidence="2 3">
    <name type="scientific">Dreissena polymorpha</name>
    <name type="common">Zebra mussel</name>
    <name type="synonym">Mytilus polymorpha</name>
    <dbReference type="NCBI Taxonomy" id="45954"/>
    <lineage>
        <taxon>Eukaryota</taxon>
        <taxon>Metazoa</taxon>
        <taxon>Spiralia</taxon>
        <taxon>Lophotrochozoa</taxon>
        <taxon>Mollusca</taxon>
        <taxon>Bivalvia</taxon>
        <taxon>Autobranchia</taxon>
        <taxon>Heteroconchia</taxon>
        <taxon>Euheterodonta</taxon>
        <taxon>Imparidentia</taxon>
        <taxon>Neoheterodontei</taxon>
        <taxon>Myida</taxon>
        <taxon>Dreissenoidea</taxon>
        <taxon>Dreissenidae</taxon>
        <taxon>Dreissena</taxon>
    </lineage>
</organism>
<comment type="caution">
    <text evidence="2">The sequence shown here is derived from an EMBL/GenBank/DDBJ whole genome shotgun (WGS) entry which is preliminary data.</text>
</comment>
<reference evidence="2" key="2">
    <citation type="submission" date="2020-11" db="EMBL/GenBank/DDBJ databases">
        <authorList>
            <person name="McCartney M.A."/>
            <person name="Auch B."/>
            <person name="Kono T."/>
            <person name="Mallez S."/>
            <person name="Becker A."/>
            <person name="Gohl D.M."/>
            <person name="Silverstein K.A.T."/>
            <person name="Koren S."/>
            <person name="Bechman K.B."/>
            <person name="Herman A."/>
            <person name="Abrahante J.E."/>
            <person name="Garbe J."/>
        </authorList>
    </citation>
    <scope>NUCLEOTIDE SEQUENCE</scope>
    <source>
        <strain evidence="2">Duluth1</strain>
        <tissue evidence="2">Whole animal</tissue>
    </source>
</reference>
<evidence type="ECO:0000313" key="3">
    <source>
        <dbReference type="Proteomes" id="UP000828390"/>
    </source>
</evidence>
<dbReference type="Proteomes" id="UP000828390">
    <property type="component" value="Unassembled WGS sequence"/>
</dbReference>
<evidence type="ECO:0000256" key="1">
    <source>
        <dbReference type="SAM" id="MobiDB-lite"/>
    </source>
</evidence>
<accession>A0A9D4DH38</accession>
<protein>
    <submittedName>
        <fullName evidence="2">Uncharacterized protein</fullName>
    </submittedName>
</protein>
<evidence type="ECO:0000313" key="2">
    <source>
        <dbReference type="EMBL" id="KAH3748753.1"/>
    </source>
</evidence>
<keyword evidence="3" id="KW-1185">Reference proteome</keyword>
<dbReference type="AlphaFoldDB" id="A0A9D4DH38"/>
<dbReference type="EMBL" id="JAIWYP010000010">
    <property type="protein sequence ID" value="KAH3748753.1"/>
    <property type="molecule type" value="Genomic_DNA"/>
</dbReference>
<feature type="region of interest" description="Disordered" evidence="1">
    <location>
        <begin position="1"/>
        <end position="26"/>
    </location>
</feature>
<reference evidence="2" key="1">
    <citation type="journal article" date="2019" name="bioRxiv">
        <title>The Genome of the Zebra Mussel, Dreissena polymorpha: A Resource for Invasive Species Research.</title>
        <authorList>
            <person name="McCartney M.A."/>
            <person name="Auch B."/>
            <person name="Kono T."/>
            <person name="Mallez S."/>
            <person name="Zhang Y."/>
            <person name="Obille A."/>
            <person name="Becker A."/>
            <person name="Abrahante J.E."/>
            <person name="Garbe J."/>
            <person name="Badalamenti J.P."/>
            <person name="Herman A."/>
            <person name="Mangelson H."/>
            <person name="Liachko I."/>
            <person name="Sullivan S."/>
            <person name="Sone E.D."/>
            <person name="Koren S."/>
            <person name="Silverstein K.A.T."/>
            <person name="Beckman K.B."/>
            <person name="Gohl D.M."/>
        </authorList>
    </citation>
    <scope>NUCLEOTIDE SEQUENCE</scope>
    <source>
        <strain evidence="2">Duluth1</strain>
        <tissue evidence="2">Whole animal</tissue>
    </source>
</reference>
<proteinExistence type="predicted"/>
<name>A0A9D4DH38_DREPO</name>
<feature type="compositionally biased region" description="Basic residues" evidence="1">
    <location>
        <begin position="1"/>
        <end position="12"/>
    </location>
</feature>
<gene>
    <name evidence="2" type="ORF">DPMN_183203</name>
</gene>
<sequence length="86" mass="9760">MTTQQKKPRTRHNSSPAGFDQSYRHTRSGHLLPSCNSIDVFVDLEYNDVSDSFDDLGMEGNLSSNKPKKSSASLWMMPFTMNNIFN</sequence>